<keyword evidence="2" id="KW-1185">Reference proteome</keyword>
<dbReference type="EMBL" id="ATLK01000001">
    <property type="protein sequence ID" value="KFF30882.1"/>
    <property type="molecule type" value="Genomic_DNA"/>
</dbReference>
<evidence type="ECO:0000313" key="2">
    <source>
        <dbReference type="Proteomes" id="UP000028730"/>
    </source>
</evidence>
<proteinExistence type="predicted"/>
<dbReference type="STRING" id="1341695.BBOMB_0200"/>
<evidence type="ECO:0000313" key="1">
    <source>
        <dbReference type="EMBL" id="KFF30882.1"/>
    </source>
</evidence>
<accession>A0A080N1X8</accession>
<name>A0A080N1X8_9BIFI</name>
<comment type="caution">
    <text evidence="1">The sequence shown here is derived from an EMBL/GenBank/DDBJ whole genome shotgun (WGS) entry which is preliminary data.</text>
</comment>
<dbReference type="AlphaFoldDB" id="A0A080N1X8"/>
<reference evidence="1 2" key="1">
    <citation type="journal article" date="2014" name="Appl. Environ. Microbiol.">
        <title>Genomic encyclopedia of type strains of the genus Bifidobacterium.</title>
        <authorList>
            <person name="Milani C."/>
            <person name="Lugli G.A."/>
            <person name="Duranti S."/>
            <person name="Turroni F."/>
            <person name="Bottacini F."/>
            <person name="Mangifesta M."/>
            <person name="Sanchez B."/>
            <person name="Viappiani A."/>
            <person name="Mancabelli L."/>
            <person name="Taminiau B."/>
            <person name="Delcenserie V."/>
            <person name="Barrangou R."/>
            <person name="Margolles A."/>
            <person name="van Sinderen D."/>
            <person name="Ventura M."/>
        </authorList>
    </citation>
    <scope>NUCLEOTIDE SEQUENCE [LARGE SCALE GENOMIC DNA]</scope>
    <source>
        <strain evidence="1 2">DSM 19703</strain>
    </source>
</reference>
<gene>
    <name evidence="1" type="ORF">BBOMB_0200</name>
</gene>
<dbReference type="Proteomes" id="UP000028730">
    <property type="component" value="Unassembled WGS sequence"/>
</dbReference>
<protein>
    <submittedName>
        <fullName evidence="1">Uncharacterized protein</fullName>
    </submittedName>
</protein>
<sequence>MAISKGCLLGIARMLSMAVNDWKHTSNVVYGCYGNASIVLCLFFDS</sequence>
<organism evidence="1 2">
    <name type="scientific">Bifidobacterium bombi DSM 19703</name>
    <dbReference type="NCBI Taxonomy" id="1341695"/>
    <lineage>
        <taxon>Bacteria</taxon>
        <taxon>Bacillati</taxon>
        <taxon>Actinomycetota</taxon>
        <taxon>Actinomycetes</taxon>
        <taxon>Bifidobacteriales</taxon>
        <taxon>Bifidobacteriaceae</taxon>
        <taxon>Bifidobacterium</taxon>
    </lineage>
</organism>